<dbReference type="InParanoid" id="F2UDU1"/>
<dbReference type="Proteomes" id="UP000007799">
    <property type="component" value="Unassembled WGS sequence"/>
</dbReference>
<dbReference type="SUPFAM" id="SSF47113">
    <property type="entry name" value="Histone-fold"/>
    <property type="match status" value="1"/>
</dbReference>
<dbReference type="PANTHER" id="PTHR11380">
    <property type="entry name" value="TRANSCRIPTION INITIATION FACTOR TFIID/SUPT3-RELATED"/>
    <property type="match status" value="1"/>
</dbReference>
<name>F2UDU1_SALR5</name>
<evidence type="ECO:0000313" key="7">
    <source>
        <dbReference type="EMBL" id="EGD74791.1"/>
    </source>
</evidence>
<dbReference type="GO" id="GO:0046982">
    <property type="term" value="F:protein heterodimerization activity"/>
    <property type="evidence" value="ECO:0007669"/>
    <property type="project" value="InterPro"/>
</dbReference>
<keyword evidence="4" id="KW-0539">Nucleus</keyword>
<dbReference type="PANTHER" id="PTHR11380:SF16">
    <property type="entry name" value="TRANSCRIPTION INITIATION PROTEIN SPT3 HOMOLOG"/>
    <property type="match status" value="1"/>
</dbReference>
<feature type="compositionally biased region" description="Low complexity" evidence="6">
    <location>
        <begin position="314"/>
        <end position="329"/>
    </location>
</feature>
<dbReference type="STRING" id="946362.F2UDU1"/>
<organism evidence="8">
    <name type="scientific">Salpingoeca rosetta (strain ATCC 50818 / BSB-021)</name>
    <dbReference type="NCBI Taxonomy" id="946362"/>
    <lineage>
        <taxon>Eukaryota</taxon>
        <taxon>Choanoflagellata</taxon>
        <taxon>Craspedida</taxon>
        <taxon>Salpingoecidae</taxon>
        <taxon>Salpingoeca</taxon>
    </lineage>
</organism>
<dbReference type="Pfam" id="PF02269">
    <property type="entry name" value="TFIID-18kDa"/>
    <property type="match status" value="1"/>
</dbReference>
<feature type="region of interest" description="Disordered" evidence="6">
    <location>
        <begin position="412"/>
        <end position="453"/>
    </location>
</feature>
<dbReference type="GeneID" id="16073003"/>
<evidence type="ECO:0000256" key="6">
    <source>
        <dbReference type="SAM" id="MobiDB-lite"/>
    </source>
</evidence>
<evidence type="ECO:0000256" key="4">
    <source>
        <dbReference type="ARBA" id="ARBA00023242"/>
    </source>
</evidence>
<evidence type="ECO:0000256" key="1">
    <source>
        <dbReference type="ARBA" id="ARBA00004123"/>
    </source>
</evidence>
<reference evidence="7" key="1">
    <citation type="submission" date="2009-08" db="EMBL/GenBank/DDBJ databases">
        <title>Annotation of Salpingoeca rosetta.</title>
        <authorList>
            <consortium name="The Broad Institute Genome Sequencing Platform"/>
            <person name="Russ C."/>
            <person name="Cuomo C."/>
            <person name="Burger G."/>
            <person name="Gray M.W."/>
            <person name="Holland P.W.H."/>
            <person name="King N."/>
            <person name="Lang F.B.F."/>
            <person name="Roger A.J."/>
            <person name="Ruiz-Trillo I."/>
            <person name="Young S.K."/>
            <person name="Zeng Q."/>
            <person name="Gargeya S."/>
            <person name="Alvarado L."/>
            <person name="Berlin A."/>
            <person name="Chapman S.B."/>
            <person name="Chen Z."/>
            <person name="Freedman E."/>
            <person name="Gellesch M."/>
            <person name="Goldberg J."/>
            <person name="Griggs A."/>
            <person name="Gujja S."/>
            <person name="Heilman E."/>
            <person name="Heiman D."/>
            <person name="Howarth C."/>
            <person name="Mehta T."/>
            <person name="Neiman D."/>
            <person name="Pearson M."/>
            <person name="Roberts A."/>
            <person name="Saif S."/>
            <person name="Shea T."/>
            <person name="Shenoy N."/>
            <person name="Sisk P."/>
            <person name="Stolte C."/>
            <person name="Sykes S."/>
            <person name="White J."/>
            <person name="Yandava C."/>
            <person name="Haas B."/>
            <person name="Nusbaum C."/>
            <person name="Birren B."/>
        </authorList>
    </citation>
    <scope>NUCLEOTIDE SEQUENCE [LARGE SCALE GENOMIC DNA]</scope>
    <source>
        <strain evidence="7">ATCC 50818</strain>
    </source>
</reference>
<evidence type="ECO:0000256" key="5">
    <source>
        <dbReference type="ARBA" id="ARBA00061274"/>
    </source>
</evidence>
<feature type="compositionally biased region" description="Basic residues" evidence="6">
    <location>
        <begin position="247"/>
        <end position="268"/>
    </location>
</feature>
<comment type="similarity">
    <text evidence="5">Belongs to the SPT3 family.</text>
</comment>
<sequence length="723" mass="76473">MASPWRTGAPLQQPPPPQQPQQQQQQLQQPAQHAQQHFQPPPPHAQTAQLLGSGPLSFPHGTSPYSTSPPRRDRLPQGHHQHHHPPPHPNKPQPPHLQQRYTPAPTGMSPPMGQGGGVSPQLQSLYAGHPTRAASASAHVYGGSPSSPSLNQMGLSPGAWTSAYSPPTSHMHSRGRSGAASHIPSSHVGGVYAPVQPIPNATLPPPPPPATTAAAATTQAQAQAQAQQKKAAVQPKSKAVASSTKAAAKKAPPKPRGRPKGSGRKKAPASKSSTTTAAATGRGRGRGRKATATASAKGGSATAKQTAARKRAASTKTTPASTPAHAASPGDMLQHRGVRATTSISGDSVFSPPLTPQTPATSMSTGRHTPTNSAGGAGSDHPPSKRAKGASSLSASCVYASSPVFGVTSPESYASTPHVASPPTTTTTAGSTGNAASRRSTSTAGGSKAGGASASSASSAVAAVADHYLYQEEVAQLMFQHGEVERLSDDARALIEDIARQHVILLAQECNAAAEVRGADQLDWSDIAFALRKDGVRLARLTQFVRLRGMSSKDVRASKPAVQRAWQFGTWDLLNSLNDMTAEKPLHYSKGVADDIRASSTSQCHLALEMSDKAHKLSRRASFTYKKAKKFRKWIQFHHFVQRRPSDDMIELFGFIASETVAELAQTVRRMIRDSAKRRKSKRMVVSAEIVSEAFRRLQRDASIGSLLTRPHQFSRPHMLFTS</sequence>
<dbReference type="OMA" id="MENPMET"/>
<feature type="compositionally biased region" description="Polar residues" evidence="6">
    <location>
        <begin position="357"/>
        <end position="374"/>
    </location>
</feature>
<dbReference type="GO" id="GO:0006366">
    <property type="term" value="P:transcription by RNA polymerase II"/>
    <property type="evidence" value="ECO:0007669"/>
    <property type="project" value="InterPro"/>
</dbReference>
<dbReference type="RefSeq" id="XP_004992436.1">
    <property type="nucleotide sequence ID" value="XM_004992379.1"/>
</dbReference>
<accession>F2UDU1</accession>
<feature type="region of interest" description="Disordered" evidence="6">
    <location>
        <begin position="1"/>
        <end position="389"/>
    </location>
</feature>
<feature type="compositionally biased region" description="Low complexity" evidence="6">
    <location>
        <begin position="211"/>
        <end position="246"/>
    </location>
</feature>
<proteinExistence type="inferred from homology"/>
<feature type="compositionally biased region" description="Low complexity" evidence="6">
    <location>
        <begin position="269"/>
        <end position="281"/>
    </location>
</feature>
<dbReference type="OrthoDB" id="66982at2759"/>
<dbReference type="InterPro" id="IPR009072">
    <property type="entry name" value="Histone-fold"/>
</dbReference>
<evidence type="ECO:0000256" key="3">
    <source>
        <dbReference type="ARBA" id="ARBA00023163"/>
    </source>
</evidence>
<keyword evidence="2" id="KW-0805">Transcription regulation</keyword>
<gene>
    <name evidence="7" type="ORF">PTSG_07024</name>
</gene>
<feature type="compositionally biased region" description="Low complexity" evidence="6">
    <location>
        <begin position="290"/>
        <end position="306"/>
    </location>
</feature>
<feature type="compositionally biased region" description="Basic residues" evidence="6">
    <location>
        <begin position="77"/>
        <end position="86"/>
    </location>
</feature>
<feature type="compositionally biased region" description="Low complexity" evidence="6">
    <location>
        <begin position="20"/>
        <end position="38"/>
    </location>
</feature>
<dbReference type="InterPro" id="IPR003195">
    <property type="entry name" value="TFIID_TAF13"/>
</dbReference>
<protein>
    <submittedName>
        <fullName evidence="7">Uncharacterized protein</fullName>
    </submittedName>
</protein>
<dbReference type="KEGG" id="sre:PTSG_07024"/>
<feature type="compositionally biased region" description="Polar residues" evidence="6">
    <location>
        <begin position="144"/>
        <end position="154"/>
    </location>
</feature>
<keyword evidence="3" id="KW-0804">Transcription</keyword>
<evidence type="ECO:0000313" key="8">
    <source>
        <dbReference type="Proteomes" id="UP000007799"/>
    </source>
</evidence>
<evidence type="ECO:0000256" key="2">
    <source>
        <dbReference type="ARBA" id="ARBA00023015"/>
    </source>
</evidence>
<dbReference type="EMBL" id="GL832970">
    <property type="protein sequence ID" value="EGD74791.1"/>
    <property type="molecule type" value="Genomic_DNA"/>
</dbReference>
<feature type="compositionally biased region" description="Low complexity" evidence="6">
    <location>
        <begin position="414"/>
        <end position="453"/>
    </location>
</feature>
<dbReference type="AlphaFoldDB" id="F2UDU1"/>
<comment type="subcellular location">
    <subcellularLocation>
        <location evidence="1">Nucleus</location>
    </subcellularLocation>
</comment>
<dbReference type="GO" id="GO:0005634">
    <property type="term" value="C:nucleus"/>
    <property type="evidence" value="ECO:0007669"/>
    <property type="project" value="UniProtKB-SubCell"/>
</dbReference>
<dbReference type="CDD" id="cd22926">
    <property type="entry name" value="HFD_SPT3"/>
    <property type="match status" value="1"/>
</dbReference>
<keyword evidence="8" id="KW-1185">Reference proteome</keyword>
<dbReference type="eggNOG" id="KOG3902">
    <property type="taxonomic scope" value="Eukaryota"/>
</dbReference>